<name>A0ABQ9TQR7_SAGOE</name>
<dbReference type="InterPro" id="IPR003961">
    <property type="entry name" value="FN3_dom"/>
</dbReference>
<dbReference type="SUPFAM" id="SSF49265">
    <property type="entry name" value="Fibronectin type III"/>
    <property type="match status" value="1"/>
</dbReference>
<organism evidence="2 3">
    <name type="scientific">Saguinus oedipus</name>
    <name type="common">Cotton-top tamarin</name>
    <name type="synonym">Oedipomidas oedipus</name>
    <dbReference type="NCBI Taxonomy" id="9490"/>
    <lineage>
        <taxon>Eukaryota</taxon>
        <taxon>Metazoa</taxon>
        <taxon>Chordata</taxon>
        <taxon>Craniata</taxon>
        <taxon>Vertebrata</taxon>
        <taxon>Euteleostomi</taxon>
        <taxon>Mammalia</taxon>
        <taxon>Eutheria</taxon>
        <taxon>Euarchontoglires</taxon>
        <taxon>Primates</taxon>
        <taxon>Haplorrhini</taxon>
        <taxon>Platyrrhini</taxon>
        <taxon>Cebidae</taxon>
        <taxon>Callitrichinae</taxon>
        <taxon>Saguinus</taxon>
    </lineage>
</organism>
<accession>A0ABQ9TQR7</accession>
<feature type="compositionally biased region" description="Pro residues" evidence="1">
    <location>
        <begin position="49"/>
        <end position="64"/>
    </location>
</feature>
<evidence type="ECO:0000256" key="1">
    <source>
        <dbReference type="SAM" id="MobiDB-lite"/>
    </source>
</evidence>
<evidence type="ECO:0000313" key="3">
    <source>
        <dbReference type="Proteomes" id="UP001266305"/>
    </source>
</evidence>
<dbReference type="CDD" id="cd00063">
    <property type="entry name" value="FN3"/>
    <property type="match status" value="1"/>
</dbReference>
<sequence length="174" mass="18057">MGRAVGGVKEATPSQPVVSAQSFTCSHSASWNRTVALPGAGPGSLVTAPPAPPLPSRPPVPSAPPRKVEAEALNATAIRVLWRSPAPGRQHGQIRGYQVHYVRMEGAEARGPPRIKDVMLADAQVGGGRGRAPGGGGTAPALPPPLLLSLHLWPPRSPPSSLPCRRLPRSVGDR</sequence>
<feature type="region of interest" description="Disordered" evidence="1">
    <location>
        <begin position="41"/>
        <end position="65"/>
    </location>
</feature>
<feature type="region of interest" description="Disordered" evidence="1">
    <location>
        <begin position="154"/>
        <end position="174"/>
    </location>
</feature>
<gene>
    <name evidence="2" type="ORF">P7K49_033023</name>
</gene>
<dbReference type="Proteomes" id="UP001266305">
    <property type="component" value="Unassembled WGS sequence"/>
</dbReference>
<protein>
    <submittedName>
        <fullName evidence="2">Uncharacterized protein</fullName>
    </submittedName>
</protein>
<proteinExistence type="predicted"/>
<comment type="caution">
    <text evidence="2">The sequence shown here is derived from an EMBL/GenBank/DDBJ whole genome shotgun (WGS) entry which is preliminary data.</text>
</comment>
<dbReference type="Gene3D" id="2.60.40.10">
    <property type="entry name" value="Immunoglobulins"/>
    <property type="match status" value="1"/>
</dbReference>
<dbReference type="InterPro" id="IPR036116">
    <property type="entry name" value="FN3_sf"/>
</dbReference>
<feature type="region of interest" description="Disordered" evidence="1">
    <location>
        <begin position="1"/>
        <end position="23"/>
    </location>
</feature>
<dbReference type="EMBL" id="JASSZA010000019">
    <property type="protein sequence ID" value="KAK2087116.1"/>
    <property type="molecule type" value="Genomic_DNA"/>
</dbReference>
<reference evidence="2 3" key="1">
    <citation type="submission" date="2023-05" db="EMBL/GenBank/DDBJ databases">
        <title>B98-5 Cell Line De Novo Hybrid Assembly: An Optical Mapping Approach.</title>
        <authorList>
            <person name="Kananen K."/>
            <person name="Auerbach J.A."/>
            <person name="Kautto E."/>
            <person name="Blachly J.S."/>
        </authorList>
    </citation>
    <scope>NUCLEOTIDE SEQUENCE [LARGE SCALE GENOMIC DNA]</scope>
    <source>
        <strain evidence="2">B95-8</strain>
        <tissue evidence="2">Cell line</tissue>
    </source>
</reference>
<evidence type="ECO:0000313" key="2">
    <source>
        <dbReference type="EMBL" id="KAK2087116.1"/>
    </source>
</evidence>
<keyword evidence="3" id="KW-1185">Reference proteome</keyword>
<feature type="compositionally biased region" description="Polar residues" evidence="1">
    <location>
        <begin position="12"/>
        <end position="23"/>
    </location>
</feature>
<dbReference type="InterPro" id="IPR013783">
    <property type="entry name" value="Ig-like_fold"/>
</dbReference>